<dbReference type="Proteomes" id="UP000192746">
    <property type="component" value="Unassembled WGS sequence"/>
</dbReference>
<organism evidence="1 2">
    <name type="scientific">Zunongwangia atlantica 22II14-10F7</name>
    <dbReference type="NCBI Taxonomy" id="1185767"/>
    <lineage>
        <taxon>Bacteria</taxon>
        <taxon>Pseudomonadati</taxon>
        <taxon>Bacteroidota</taxon>
        <taxon>Flavobacteriia</taxon>
        <taxon>Flavobacteriales</taxon>
        <taxon>Flavobacteriaceae</taxon>
        <taxon>Zunongwangia</taxon>
    </lineage>
</organism>
<dbReference type="AlphaFoldDB" id="A0A1Y1SYE3"/>
<sequence length="64" mass="7236">MEKVLQLIQENARRTGNGSGISTIRLQRATGLTYKELYPLLLELIETGKIIAREGINHNLLFLL</sequence>
<evidence type="ECO:0000313" key="2">
    <source>
        <dbReference type="Proteomes" id="UP000192746"/>
    </source>
</evidence>
<keyword evidence="2" id="KW-1185">Reference proteome</keyword>
<dbReference type="STRING" id="1185767.IIF7_19129"/>
<accession>A0A1Y1SYE3</accession>
<reference evidence="1 2" key="1">
    <citation type="submission" date="2013-04" db="EMBL/GenBank/DDBJ databases">
        <title>Zunongwangia sp. 22II14-10F7 Genome Sequencing.</title>
        <authorList>
            <person name="Lai Q."/>
            <person name="Shao Z."/>
        </authorList>
    </citation>
    <scope>NUCLEOTIDE SEQUENCE [LARGE SCALE GENOMIC DNA]</scope>
    <source>
        <strain evidence="1 2">22II14-10F7</strain>
    </source>
</reference>
<dbReference type="RefSeq" id="WP_084843289.1">
    <property type="nucleotide sequence ID" value="NZ_ARYN01000025.1"/>
</dbReference>
<gene>
    <name evidence="1" type="ORF">IIF7_19129</name>
</gene>
<proteinExistence type="predicted"/>
<evidence type="ECO:0000313" key="1">
    <source>
        <dbReference type="EMBL" id="ORL43796.1"/>
    </source>
</evidence>
<dbReference type="EMBL" id="ARYN01000025">
    <property type="protein sequence ID" value="ORL43796.1"/>
    <property type="molecule type" value="Genomic_DNA"/>
</dbReference>
<dbReference type="OrthoDB" id="1450943at2"/>
<comment type="caution">
    <text evidence="1">The sequence shown here is derived from an EMBL/GenBank/DDBJ whole genome shotgun (WGS) entry which is preliminary data.</text>
</comment>
<protein>
    <submittedName>
        <fullName evidence="1">Uncharacterized protein</fullName>
    </submittedName>
</protein>
<name>A0A1Y1SYE3_9FLAO</name>